<dbReference type="HOGENOM" id="CLU_009539_2_1_1"/>
<feature type="domain" description="J" evidence="6">
    <location>
        <begin position="4"/>
        <end position="70"/>
    </location>
</feature>
<dbReference type="GO" id="GO:0008270">
    <property type="term" value="F:zinc ion binding"/>
    <property type="evidence" value="ECO:0007669"/>
    <property type="project" value="UniProtKB-KW"/>
</dbReference>
<dbReference type="InterPro" id="IPR001623">
    <property type="entry name" value="DnaJ_domain"/>
</dbReference>
<evidence type="ECO:0000313" key="9">
    <source>
        <dbReference type="Proteomes" id="UP000005666"/>
    </source>
</evidence>
<dbReference type="SMART" id="SM00355">
    <property type="entry name" value="ZnF_C2H2"/>
    <property type="match status" value="2"/>
</dbReference>
<dbReference type="PANTHER" id="PTHR44029">
    <property type="entry name" value="DNAJ HOMOLOG SUBFAMILY C MEMBER 21"/>
    <property type="match status" value="1"/>
</dbReference>
<dbReference type="PROSITE" id="PS00028">
    <property type="entry name" value="ZINC_FINGER_C2H2_1"/>
    <property type="match status" value="2"/>
</dbReference>
<gene>
    <name evidence="8" type="primary">TPHA0O01940</name>
    <name evidence="8" type="ordered locus">TPHA_0O01940</name>
</gene>
<dbReference type="GO" id="GO:0005737">
    <property type="term" value="C:cytoplasm"/>
    <property type="evidence" value="ECO:0007669"/>
    <property type="project" value="TreeGrafter"/>
</dbReference>
<dbReference type="GeneID" id="11530565"/>
<dbReference type="SUPFAM" id="SSF57667">
    <property type="entry name" value="beta-beta-alpha zinc fingers"/>
    <property type="match status" value="1"/>
</dbReference>
<evidence type="ECO:0000256" key="2">
    <source>
        <dbReference type="ARBA" id="ARBA00022771"/>
    </source>
</evidence>
<evidence type="ECO:0000256" key="3">
    <source>
        <dbReference type="ARBA" id="ARBA00022833"/>
    </source>
</evidence>
<dbReference type="InterPro" id="IPR051964">
    <property type="entry name" value="Chaperone_stress_response"/>
</dbReference>
<feature type="region of interest" description="Disordered" evidence="5">
    <location>
        <begin position="442"/>
        <end position="473"/>
    </location>
</feature>
<dbReference type="PANTHER" id="PTHR44029:SF1">
    <property type="entry name" value="DNAJ HOMOLOG SUBFAMILY C MEMBER 21"/>
    <property type="match status" value="1"/>
</dbReference>
<evidence type="ECO:0000259" key="7">
    <source>
        <dbReference type="PROSITE" id="PS50157"/>
    </source>
</evidence>
<dbReference type="PROSITE" id="PS00636">
    <property type="entry name" value="DNAJ_1"/>
    <property type="match status" value="1"/>
</dbReference>
<dbReference type="Proteomes" id="UP000005666">
    <property type="component" value="Chromosome 15"/>
</dbReference>
<dbReference type="AlphaFoldDB" id="G8C1Y2"/>
<dbReference type="Gene3D" id="1.10.287.110">
    <property type="entry name" value="DnaJ domain"/>
    <property type="match status" value="1"/>
</dbReference>
<dbReference type="PROSITE" id="PS50076">
    <property type="entry name" value="DNAJ_2"/>
    <property type="match status" value="1"/>
</dbReference>
<dbReference type="CDD" id="cd06257">
    <property type="entry name" value="DnaJ"/>
    <property type="match status" value="1"/>
</dbReference>
<dbReference type="eggNOG" id="KOG0717">
    <property type="taxonomic scope" value="Eukaryota"/>
</dbReference>
<name>G8C1Y2_TETPH</name>
<dbReference type="InterPro" id="IPR036869">
    <property type="entry name" value="J_dom_sf"/>
</dbReference>
<feature type="domain" description="C2H2-type" evidence="7">
    <location>
        <begin position="562"/>
        <end position="587"/>
    </location>
</feature>
<dbReference type="Pfam" id="PF00096">
    <property type="entry name" value="zf-C2H2"/>
    <property type="match status" value="1"/>
</dbReference>
<dbReference type="SUPFAM" id="SSF46565">
    <property type="entry name" value="Chaperone J-domain"/>
    <property type="match status" value="1"/>
</dbReference>
<evidence type="ECO:0000256" key="1">
    <source>
        <dbReference type="ARBA" id="ARBA00022723"/>
    </source>
</evidence>
<evidence type="ECO:0000313" key="8">
    <source>
        <dbReference type="EMBL" id="CCE66160.1"/>
    </source>
</evidence>
<dbReference type="OMA" id="RANHEES"/>
<dbReference type="FunFam" id="1.10.287.110:FF:000046">
    <property type="entry name" value="dnaJ homolog subfamily C member 21"/>
    <property type="match status" value="1"/>
</dbReference>
<dbReference type="InterPro" id="IPR022755">
    <property type="entry name" value="Znf_C2H2_jaz"/>
</dbReference>
<dbReference type="STRING" id="1071381.G8C1Y2"/>
<keyword evidence="1" id="KW-0479">Metal-binding</keyword>
<organism evidence="8 9">
    <name type="scientific">Tetrapisispora phaffii (strain ATCC 24235 / CBS 4417 / NBRC 1672 / NRRL Y-8282 / UCD 70-5)</name>
    <name type="common">Yeast</name>
    <name type="synonym">Fabospora phaffii</name>
    <dbReference type="NCBI Taxonomy" id="1071381"/>
    <lineage>
        <taxon>Eukaryota</taxon>
        <taxon>Fungi</taxon>
        <taxon>Dikarya</taxon>
        <taxon>Ascomycota</taxon>
        <taxon>Saccharomycotina</taxon>
        <taxon>Saccharomycetes</taxon>
        <taxon>Saccharomycetales</taxon>
        <taxon>Saccharomycetaceae</taxon>
        <taxon>Tetrapisispora</taxon>
    </lineage>
</organism>
<evidence type="ECO:0000256" key="4">
    <source>
        <dbReference type="PROSITE-ProRule" id="PRU00042"/>
    </source>
</evidence>
<dbReference type="InterPro" id="IPR036236">
    <property type="entry name" value="Znf_C2H2_sf"/>
</dbReference>
<keyword evidence="3" id="KW-0862">Zinc</keyword>
<evidence type="ECO:0000259" key="6">
    <source>
        <dbReference type="PROSITE" id="PS50076"/>
    </source>
</evidence>
<feature type="compositionally biased region" description="Acidic residues" evidence="5">
    <location>
        <begin position="458"/>
        <end position="469"/>
    </location>
</feature>
<reference evidence="8 9" key="1">
    <citation type="journal article" date="2011" name="Proc. Natl. Acad. Sci. U.S.A.">
        <title>Evolutionary erosion of yeast sex chromosomes by mating-type switching accidents.</title>
        <authorList>
            <person name="Gordon J.L."/>
            <person name="Armisen D."/>
            <person name="Proux-Wera E."/>
            <person name="Oheigeartaigh S.S."/>
            <person name="Byrne K.P."/>
            <person name="Wolfe K.H."/>
        </authorList>
    </citation>
    <scope>NUCLEOTIDE SEQUENCE [LARGE SCALE GENOMIC DNA]</scope>
    <source>
        <strain evidence="9">ATCC 24235 / CBS 4417 / NBRC 1672 / NRRL Y-8282 / UCD 70-5</strain>
    </source>
</reference>
<dbReference type="Pfam" id="PF12171">
    <property type="entry name" value="zf-C2H2_jaz"/>
    <property type="match status" value="1"/>
</dbReference>
<evidence type="ECO:0000256" key="5">
    <source>
        <dbReference type="SAM" id="MobiDB-lite"/>
    </source>
</evidence>
<dbReference type="RefSeq" id="XP_003688594.1">
    <property type="nucleotide sequence ID" value="XM_003688546.1"/>
</dbReference>
<dbReference type="KEGG" id="tpf:TPHA_0O01940"/>
<dbReference type="Gene3D" id="3.30.160.60">
    <property type="entry name" value="Classic Zinc Finger"/>
    <property type="match status" value="1"/>
</dbReference>
<dbReference type="EMBL" id="HE612870">
    <property type="protein sequence ID" value="CCE66160.1"/>
    <property type="molecule type" value="Genomic_DNA"/>
</dbReference>
<feature type="compositionally biased region" description="Basic residues" evidence="5">
    <location>
        <begin position="527"/>
        <end position="539"/>
    </location>
</feature>
<dbReference type="PRINTS" id="PR00625">
    <property type="entry name" value="JDOMAIN"/>
</dbReference>
<proteinExistence type="predicted"/>
<evidence type="ECO:0008006" key="10">
    <source>
        <dbReference type="Google" id="ProtNLM"/>
    </source>
</evidence>
<dbReference type="Pfam" id="PF00226">
    <property type="entry name" value="DnaJ"/>
    <property type="match status" value="1"/>
</dbReference>
<dbReference type="SMART" id="SM00271">
    <property type="entry name" value="DnaJ"/>
    <property type="match status" value="1"/>
</dbReference>
<feature type="region of interest" description="Disordered" evidence="5">
    <location>
        <begin position="508"/>
        <end position="545"/>
    </location>
</feature>
<dbReference type="InterPro" id="IPR013087">
    <property type="entry name" value="Znf_C2H2_type"/>
</dbReference>
<sequence length="598" mass="70094">MKTCYYELLDVEMTASDADLKKAYRRKALQYHPDKNINNIKEATDIFANIRTAYEILSDPQERVWYDSHKNQILNDEPIMEDGSYEVDSRVTGVTTEELMMFFNSSLYTRFDDSPAGVFQIAGKIFSRLAKDEIVNGRKLGLPKFDKYVDDHFEEDINTLGYKSACDKYIKEENDTQLFPVFGYSTTEYEHLKSFYKKWNSFNTLKTFSWKDEYMYSQTYDRRTKREISKINEKARKEARTEYNRTVIRFVGFMKKLDKRMKEGAKEATKKKVEMDKLKRQQQREQYLKEKKSQKTEFTEQTWQEVNDDYWKELEKNFDEFEESDVFTKEEDNTNQTEKDDKQDEVVVYECIICQKLFKSEKQLNNHTQTNLHKKNMKEIRRELKNDSLELGLDEVSDIDDFSSANEDPAETGISASMDMDKINEELEAIQKQLEDLDAITDDEFGDNDETNGNFDIEVSDVEIDNDSLNDDRKSTVEEFLEKEEDIKDIDEDIMRDEQLNKLLASLQSSKNNPDDSDSDANWGSSKGKKNNKKNKNNKINRVNVPRLSANNKKSNTIVFTDVCSTCGEAFESRNLLFKHVKTSNHALAPNKVKKKNK</sequence>
<dbReference type="InterPro" id="IPR018253">
    <property type="entry name" value="DnaJ_domain_CS"/>
</dbReference>
<feature type="domain" description="C2H2-type" evidence="7">
    <location>
        <begin position="349"/>
        <end position="378"/>
    </location>
</feature>
<accession>G8C1Y2</accession>
<keyword evidence="9" id="KW-1185">Reference proteome</keyword>
<dbReference type="OrthoDB" id="5894at2759"/>
<dbReference type="PROSITE" id="PS50157">
    <property type="entry name" value="ZINC_FINGER_C2H2_2"/>
    <property type="match status" value="2"/>
</dbReference>
<keyword evidence="2 4" id="KW-0863">Zinc-finger</keyword>
<dbReference type="InterPro" id="IPR054076">
    <property type="entry name" value="ZUO1-like_ZHD"/>
</dbReference>
<dbReference type="Pfam" id="PF21884">
    <property type="entry name" value="ZUO1-like_ZHD"/>
    <property type="match status" value="1"/>
</dbReference>
<protein>
    <recommendedName>
        <fullName evidence="10">J domain-containing protein</fullName>
    </recommendedName>
</protein>